<feature type="domain" description="Radical SAM core" evidence="10">
    <location>
        <begin position="1"/>
        <end position="239"/>
    </location>
</feature>
<evidence type="ECO:0000256" key="7">
    <source>
        <dbReference type="ARBA" id="ARBA00023014"/>
    </source>
</evidence>
<name>A0A9D1R9I1_9FIRM</name>
<keyword evidence="3 9" id="KW-0349">Heme</keyword>
<dbReference type="Pfam" id="PF06969">
    <property type="entry name" value="HemN_C"/>
    <property type="match status" value="1"/>
</dbReference>
<dbReference type="PROSITE" id="PS51918">
    <property type="entry name" value="RADICAL_SAM"/>
    <property type="match status" value="1"/>
</dbReference>
<dbReference type="Proteomes" id="UP000824265">
    <property type="component" value="Unassembled WGS sequence"/>
</dbReference>
<evidence type="ECO:0000256" key="6">
    <source>
        <dbReference type="ARBA" id="ARBA00023004"/>
    </source>
</evidence>
<protein>
    <recommendedName>
        <fullName evidence="2 9">Heme chaperone HemW</fullName>
    </recommendedName>
</protein>
<keyword evidence="6 9" id="KW-0408">Iron</keyword>
<comment type="caution">
    <text evidence="11">The sequence shown here is derived from an EMBL/GenBank/DDBJ whole genome shotgun (WGS) entry which is preliminary data.</text>
</comment>
<keyword evidence="7 9" id="KW-0411">Iron-sulfur</keyword>
<dbReference type="CDD" id="cd01335">
    <property type="entry name" value="Radical_SAM"/>
    <property type="match status" value="1"/>
</dbReference>
<dbReference type="PANTHER" id="PTHR13932:SF5">
    <property type="entry name" value="RADICAL S-ADENOSYL METHIONINE DOMAIN-CONTAINING PROTEIN 1, MITOCHONDRIAL"/>
    <property type="match status" value="1"/>
</dbReference>
<sequence>MTENKKLELYFHIPFCVRKCLYCDFLSAPGTRAQIEAYMEALLTETRKRAGEYTDRTVTSIFLGGGTPSVAPPQKIQELMDTVRGSFRLSKDAEITMEVNPGTADAERLAAYYEAGINRLSIGLQSADEKELSALGRIHSFSDFLNIWEAGRRTGFSNMSVDLMSAIPGQTIASWRETLLKVLSLKYPPEHISAYSLIVEEGTPFASLQKEGRLPLPDEDSERLMYEETGRILREHGYERYEISNYAKPGYACRHNCGYWQREDYLGLGIGAASLVDNVRFQNGRDLDRYLEAPLGCREGVQSLSVTEQMEEFVFLGLRMIRGISPLAFERTFGVSMEKVYGPVIERNRKDGLLYFREDEETKEGRLALTERGLDLSNYCMAQFLLS</sequence>
<evidence type="ECO:0000259" key="10">
    <source>
        <dbReference type="PROSITE" id="PS51918"/>
    </source>
</evidence>
<dbReference type="GO" id="GO:0005737">
    <property type="term" value="C:cytoplasm"/>
    <property type="evidence" value="ECO:0007669"/>
    <property type="project" value="UniProtKB-SubCell"/>
</dbReference>
<evidence type="ECO:0000256" key="2">
    <source>
        <dbReference type="ARBA" id="ARBA00017228"/>
    </source>
</evidence>
<keyword evidence="5 9" id="KW-0479">Metal-binding</keyword>
<keyword evidence="9" id="KW-0963">Cytoplasm</keyword>
<dbReference type="SFLD" id="SFLDG01065">
    <property type="entry name" value="anaerobic_coproporphyrinogen-I"/>
    <property type="match status" value="1"/>
</dbReference>
<keyword evidence="8 9" id="KW-0143">Chaperone</keyword>
<accession>A0A9D1R9I1</accession>
<comment type="similarity">
    <text evidence="1">Belongs to the anaerobic coproporphyrinogen-III oxidase family. HemW subfamily.</text>
</comment>
<dbReference type="InterPro" id="IPR004559">
    <property type="entry name" value="HemW-like"/>
</dbReference>
<reference evidence="11" key="1">
    <citation type="journal article" date="2021" name="PeerJ">
        <title>Extensive microbial diversity within the chicken gut microbiome revealed by metagenomics and culture.</title>
        <authorList>
            <person name="Gilroy R."/>
            <person name="Ravi A."/>
            <person name="Getino M."/>
            <person name="Pursley I."/>
            <person name="Horton D.L."/>
            <person name="Alikhan N.F."/>
            <person name="Baker D."/>
            <person name="Gharbi K."/>
            <person name="Hall N."/>
            <person name="Watson M."/>
            <person name="Adriaenssens E.M."/>
            <person name="Foster-Nyarko E."/>
            <person name="Jarju S."/>
            <person name="Secka A."/>
            <person name="Antonio M."/>
            <person name="Oren A."/>
            <person name="Chaudhuri R.R."/>
            <person name="La Ragione R."/>
            <person name="Hildebrand F."/>
            <person name="Pallen M.J."/>
        </authorList>
    </citation>
    <scope>NUCLEOTIDE SEQUENCE</scope>
    <source>
        <strain evidence="11">CHK195-6426</strain>
    </source>
</reference>
<dbReference type="GO" id="GO:0051539">
    <property type="term" value="F:4 iron, 4 sulfur cluster binding"/>
    <property type="evidence" value="ECO:0007669"/>
    <property type="project" value="UniProtKB-UniRule"/>
</dbReference>
<dbReference type="GO" id="GO:0046872">
    <property type="term" value="F:metal ion binding"/>
    <property type="evidence" value="ECO:0007669"/>
    <property type="project" value="UniProtKB-UniRule"/>
</dbReference>
<dbReference type="PANTHER" id="PTHR13932">
    <property type="entry name" value="COPROPORPHYRINIGEN III OXIDASE"/>
    <property type="match status" value="1"/>
</dbReference>
<dbReference type="InterPro" id="IPR058240">
    <property type="entry name" value="rSAM_sf"/>
</dbReference>
<gene>
    <name evidence="11" type="primary">hemW</name>
    <name evidence="11" type="ORF">H9742_13625</name>
</gene>
<dbReference type="InterPro" id="IPR013785">
    <property type="entry name" value="Aldolase_TIM"/>
</dbReference>
<proteinExistence type="inferred from homology"/>
<dbReference type="InterPro" id="IPR010723">
    <property type="entry name" value="HemN_C"/>
</dbReference>
<evidence type="ECO:0000256" key="8">
    <source>
        <dbReference type="ARBA" id="ARBA00023186"/>
    </source>
</evidence>
<keyword evidence="9" id="KW-0004">4Fe-4S</keyword>
<dbReference type="NCBIfam" id="TIGR00539">
    <property type="entry name" value="hemN_rel"/>
    <property type="match status" value="1"/>
</dbReference>
<dbReference type="EMBL" id="DXGH01000073">
    <property type="protein sequence ID" value="HIW82537.1"/>
    <property type="molecule type" value="Genomic_DNA"/>
</dbReference>
<dbReference type="InterPro" id="IPR006638">
    <property type="entry name" value="Elp3/MiaA/NifB-like_rSAM"/>
</dbReference>
<keyword evidence="4 9" id="KW-0949">S-adenosyl-L-methionine</keyword>
<evidence type="ECO:0000256" key="5">
    <source>
        <dbReference type="ARBA" id="ARBA00022723"/>
    </source>
</evidence>
<dbReference type="Gene3D" id="3.20.20.70">
    <property type="entry name" value="Aldolase class I"/>
    <property type="match status" value="1"/>
</dbReference>
<comment type="function">
    <text evidence="9">Probably acts as a heme chaperone, transferring heme to an unknown acceptor. Binds one molecule of heme per monomer, possibly covalently. Binds 1 [4Fe-4S] cluster. The cluster is coordinated with 3 cysteines and an exchangeable S-adenosyl-L-methionine.</text>
</comment>
<dbReference type="InterPro" id="IPR007197">
    <property type="entry name" value="rSAM"/>
</dbReference>
<dbReference type="GO" id="GO:0004109">
    <property type="term" value="F:coproporphyrinogen oxidase activity"/>
    <property type="evidence" value="ECO:0007669"/>
    <property type="project" value="InterPro"/>
</dbReference>
<dbReference type="SFLD" id="SFLDF00288">
    <property type="entry name" value="HemN-like__clustered_with_nucl"/>
    <property type="match status" value="1"/>
</dbReference>
<comment type="subcellular location">
    <subcellularLocation>
        <location evidence="9">Cytoplasm</location>
    </subcellularLocation>
</comment>
<evidence type="ECO:0000256" key="9">
    <source>
        <dbReference type="RuleBase" id="RU364116"/>
    </source>
</evidence>
<evidence type="ECO:0000313" key="12">
    <source>
        <dbReference type="Proteomes" id="UP000824265"/>
    </source>
</evidence>
<dbReference type="SFLD" id="SFLDS00029">
    <property type="entry name" value="Radical_SAM"/>
    <property type="match status" value="1"/>
</dbReference>
<dbReference type="InterPro" id="IPR034505">
    <property type="entry name" value="Coproporphyrinogen-III_oxidase"/>
</dbReference>
<dbReference type="Pfam" id="PF04055">
    <property type="entry name" value="Radical_SAM"/>
    <property type="match status" value="1"/>
</dbReference>
<organism evidence="11 12">
    <name type="scientific">Candidatus Acetatifactor stercoripullorum</name>
    <dbReference type="NCBI Taxonomy" id="2838414"/>
    <lineage>
        <taxon>Bacteria</taxon>
        <taxon>Bacillati</taxon>
        <taxon>Bacillota</taxon>
        <taxon>Clostridia</taxon>
        <taxon>Lachnospirales</taxon>
        <taxon>Lachnospiraceae</taxon>
        <taxon>Acetatifactor</taxon>
    </lineage>
</organism>
<evidence type="ECO:0000256" key="1">
    <source>
        <dbReference type="ARBA" id="ARBA00006100"/>
    </source>
</evidence>
<evidence type="ECO:0000256" key="4">
    <source>
        <dbReference type="ARBA" id="ARBA00022691"/>
    </source>
</evidence>
<evidence type="ECO:0000313" key="11">
    <source>
        <dbReference type="EMBL" id="HIW82537.1"/>
    </source>
</evidence>
<evidence type="ECO:0000256" key="3">
    <source>
        <dbReference type="ARBA" id="ARBA00022617"/>
    </source>
</evidence>
<dbReference type="GO" id="GO:0006779">
    <property type="term" value="P:porphyrin-containing compound biosynthetic process"/>
    <property type="evidence" value="ECO:0007669"/>
    <property type="project" value="InterPro"/>
</dbReference>
<dbReference type="SUPFAM" id="SSF102114">
    <property type="entry name" value="Radical SAM enzymes"/>
    <property type="match status" value="1"/>
</dbReference>
<dbReference type="AlphaFoldDB" id="A0A9D1R9I1"/>
<dbReference type="SMART" id="SM00729">
    <property type="entry name" value="Elp3"/>
    <property type="match status" value="1"/>
</dbReference>
<dbReference type="SFLD" id="SFLDF00562">
    <property type="entry name" value="HemN-like__clustered_with_heat"/>
    <property type="match status" value="1"/>
</dbReference>
<reference evidence="11" key="2">
    <citation type="submission" date="2021-04" db="EMBL/GenBank/DDBJ databases">
        <authorList>
            <person name="Gilroy R."/>
        </authorList>
    </citation>
    <scope>NUCLEOTIDE SEQUENCE</scope>
    <source>
        <strain evidence="11">CHK195-6426</strain>
    </source>
</reference>